<name>A8NMS4_BRUMA</name>
<reference evidence="1" key="1">
    <citation type="journal article" date="2007" name="Science">
        <title>Draft genome of the filarial nematode parasite Brugia malayi.</title>
        <authorList>
            <person name="Ghedin E."/>
            <person name="Wang S."/>
            <person name="Spiro D."/>
            <person name="Caler E."/>
            <person name="Zhao Q."/>
            <person name="Crabtree J."/>
            <person name="Allen J.E."/>
            <person name="Delcher A.L."/>
            <person name="Guiliano D.B."/>
            <person name="Miranda-Saavedra D."/>
            <person name="Angiuoli S.V."/>
            <person name="Creasy T."/>
            <person name="Amedeo P."/>
            <person name="Haas B."/>
            <person name="El-Sayed N.M."/>
            <person name="Wortman J.R."/>
            <person name="Feldblyum T."/>
            <person name="Tallon L."/>
            <person name="Schatz M."/>
            <person name="Shumway M."/>
            <person name="Koo H."/>
            <person name="Salzberg S.L."/>
            <person name="Schobel S."/>
            <person name="Pertea M."/>
            <person name="Pop M."/>
            <person name="White O."/>
            <person name="Barton G.J."/>
            <person name="Carlow C.K."/>
            <person name="Crawford M.J."/>
            <person name="Daub J."/>
            <person name="Dimmic M.W."/>
            <person name="Estes C.F."/>
            <person name="Foster J.M."/>
            <person name="Ganatra M."/>
            <person name="Gregory W.F."/>
            <person name="Johnson N.M."/>
            <person name="Jin J."/>
            <person name="Komuniecki R."/>
            <person name="Korf I."/>
            <person name="Kumar S."/>
            <person name="Laney S."/>
            <person name="Li B.W."/>
            <person name="Li W."/>
            <person name="Lindblom T.H."/>
            <person name="Lustigman S."/>
            <person name="Ma D."/>
            <person name="Maina C.V."/>
            <person name="Martin D.M."/>
            <person name="McCarter J.P."/>
            <person name="McReynolds L."/>
            <person name="Mitreva M."/>
            <person name="Nutman T.B."/>
            <person name="Parkinson J."/>
            <person name="Peregrin-Alvarez J.M."/>
            <person name="Poole C."/>
            <person name="Ren Q."/>
            <person name="Saunders L."/>
            <person name="Sluder A.E."/>
            <person name="Smith K."/>
            <person name="Stanke M."/>
            <person name="Unnasch T.R."/>
            <person name="Ware J."/>
            <person name="Wei A.D."/>
            <person name="Weil G."/>
            <person name="Williams D.J."/>
            <person name="Zhang Y."/>
            <person name="Williams S.A."/>
            <person name="Fraser-Liggett C."/>
            <person name="Slatko B."/>
            <person name="Blaxter M.L."/>
            <person name="Scott A.L."/>
        </authorList>
    </citation>
    <scope>NUCLEOTIDE SEQUENCE [LARGE SCALE GENOMIC DNA]</scope>
</reference>
<gene>
    <name evidence="1" type="ORF">Bm1_05775</name>
</gene>
<dbReference type="AlphaFoldDB" id="A8NMS4"/>
<protein>
    <submittedName>
        <fullName evidence="1">Uncharacterized protein</fullName>
    </submittedName>
</protein>
<dbReference type="EMBL" id="DS237653">
    <property type="protein sequence ID" value="EDP38541.1"/>
    <property type="molecule type" value="Genomic_DNA"/>
</dbReference>
<evidence type="ECO:0000313" key="1">
    <source>
        <dbReference type="EMBL" id="EDP38541.1"/>
    </source>
</evidence>
<accession>A8NMS4</accession>
<proteinExistence type="predicted"/>
<organism evidence="1">
    <name type="scientific">Brugia malayi</name>
    <name type="common">Filarial nematode worm</name>
    <dbReference type="NCBI Taxonomy" id="6279"/>
    <lineage>
        <taxon>Eukaryota</taxon>
        <taxon>Metazoa</taxon>
        <taxon>Ecdysozoa</taxon>
        <taxon>Nematoda</taxon>
        <taxon>Chromadorea</taxon>
        <taxon>Rhabditida</taxon>
        <taxon>Spirurina</taxon>
        <taxon>Spiruromorpha</taxon>
        <taxon>Filarioidea</taxon>
        <taxon>Onchocercidae</taxon>
        <taxon>Brugia</taxon>
    </lineage>
</organism>
<sequence length="88" mass="9985">MPECSSTVMVIDRNRQCCSGFIVARQYCQGEYASQPAIESATHIVLRVAEALSTSKLWKMKSPMPRRTDAEICIFTNFSLNLTYSTHY</sequence>